<evidence type="ECO:0000313" key="1">
    <source>
        <dbReference type="EMBL" id="KAI0060791.1"/>
    </source>
</evidence>
<sequence length="106" mass="11168">MANAAADVDESMNLDQDEPPAPPPPQLHHPFPNAPAHVPAIHISSAPAPAPPALQHPSAFMLSAPVPVAATPPLSEAPRRPRFTMGPRADCEKCRLGVKGHSVHFD</sequence>
<reference evidence="1" key="1">
    <citation type="submission" date="2021-03" db="EMBL/GenBank/DDBJ databases">
        <authorList>
            <consortium name="DOE Joint Genome Institute"/>
            <person name="Ahrendt S."/>
            <person name="Looney B.P."/>
            <person name="Miyauchi S."/>
            <person name="Morin E."/>
            <person name="Drula E."/>
            <person name="Courty P.E."/>
            <person name="Chicoki N."/>
            <person name="Fauchery L."/>
            <person name="Kohler A."/>
            <person name="Kuo A."/>
            <person name="Labutti K."/>
            <person name="Pangilinan J."/>
            <person name="Lipzen A."/>
            <person name="Riley R."/>
            <person name="Andreopoulos W."/>
            <person name="He G."/>
            <person name="Johnson J."/>
            <person name="Barry K.W."/>
            <person name="Grigoriev I.V."/>
            <person name="Nagy L."/>
            <person name="Hibbett D."/>
            <person name="Henrissat B."/>
            <person name="Matheny P.B."/>
            <person name="Labbe J."/>
            <person name="Martin F."/>
        </authorList>
    </citation>
    <scope>NUCLEOTIDE SEQUENCE</scope>
    <source>
        <strain evidence="1">HHB10654</strain>
    </source>
</reference>
<gene>
    <name evidence="1" type="ORF">BV25DRAFT_1827332</name>
</gene>
<comment type="caution">
    <text evidence="1">The sequence shown here is derived from an EMBL/GenBank/DDBJ whole genome shotgun (WGS) entry which is preliminary data.</text>
</comment>
<reference evidence="1" key="2">
    <citation type="journal article" date="2022" name="New Phytol.">
        <title>Evolutionary transition to the ectomycorrhizal habit in the genomes of a hyperdiverse lineage of mushroom-forming fungi.</title>
        <authorList>
            <person name="Looney B."/>
            <person name="Miyauchi S."/>
            <person name="Morin E."/>
            <person name="Drula E."/>
            <person name="Courty P.E."/>
            <person name="Kohler A."/>
            <person name="Kuo A."/>
            <person name="LaButti K."/>
            <person name="Pangilinan J."/>
            <person name="Lipzen A."/>
            <person name="Riley R."/>
            <person name="Andreopoulos W."/>
            <person name="He G."/>
            <person name="Johnson J."/>
            <person name="Nolan M."/>
            <person name="Tritt A."/>
            <person name="Barry K.W."/>
            <person name="Grigoriev I.V."/>
            <person name="Nagy L.G."/>
            <person name="Hibbett D."/>
            <person name="Henrissat B."/>
            <person name="Matheny P.B."/>
            <person name="Labbe J."/>
            <person name="Martin F.M."/>
        </authorList>
    </citation>
    <scope>NUCLEOTIDE SEQUENCE</scope>
    <source>
        <strain evidence="1">HHB10654</strain>
    </source>
</reference>
<dbReference type="Proteomes" id="UP000814140">
    <property type="component" value="Unassembled WGS sequence"/>
</dbReference>
<keyword evidence="2" id="KW-1185">Reference proteome</keyword>
<organism evidence="1 2">
    <name type="scientific">Artomyces pyxidatus</name>
    <dbReference type="NCBI Taxonomy" id="48021"/>
    <lineage>
        <taxon>Eukaryota</taxon>
        <taxon>Fungi</taxon>
        <taxon>Dikarya</taxon>
        <taxon>Basidiomycota</taxon>
        <taxon>Agaricomycotina</taxon>
        <taxon>Agaricomycetes</taxon>
        <taxon>Russulales</taxon>
        <taxon>Auriscalpiaceae</taxon>
        <taxon>Artomyces</taxon>
    </lineage>
</organism>
<evidence type="ECO:0000313" key="2">
    <source>
        <dbReference type="Proteomes" id="UP000814140"/>
    </source>
</evidence>
<dbReference type="EMBL" id="MU277216">
    <property type="protein sequence ID" value="KAI0060791.1"/>
    <property type="molecule type" value="Genomic_DNA"/>
</dbReference>
<name>A0ACB8SY10_9AGAM</name>
<protein>
    <submittedName>
        <fullName evidence="1">Uncharacterized protein</fullName>
    </submittedName>
</protein>
<accession>A0ACB8SY10</accession>
<proteinExistence type="predicted"/>